<dbReference type="InterPro" id="IPR049071">
    <property type="entry name" value="MPI_cupin_dom"/>
</dbReference>
<dbReference type="RefSeq" id="WP_111541807.1">
    <property type="nucleotide sequence ID" value="NZ_QKYV01000007.1"/>
</dbReference>
<dbReference type="GO" id="GO:0004476">
    <property type="term" value="F:mannose-6-phosphate isomerase activity"/>
    <property type="evidence" value="ECO:0007669"/>
    <property type="project" value="InterPro"/>
</dbReference>
<keyword evidence="1 5" id="KW-0479">Metal-binding</keyword>
<keyword evidence="10" id="KW-1185">Reference proteome</keyword>
<dbReference type="InterPro" id="IPR051804">
    <property type="entry name" value="Carb_Metab_Reg_Kinase/Isom"/>
</dbReference>
<evidence type="ECO:0000259" key="7">
    <source>
        <dbReference type="Pfam" id="PF20511"/>
    </source>
</evidence>
<dbReference type="InterPro" id="IPR011051">
    <property type="entry name" value="RmlC_Cupin_sf"/>
</dbReference>
<comment type="caution">
    <text evidence="9">The sequence shown here is derived from an EMBL/GenBank/DDBJ whole genome shotgun (WGS) entry which is preliminary data.</text>
</comment>
<dbReference type="PANTHER" id="PTHR42742">
    <property type="entry name" value="TRANSCRIPTIONAL REPRESSOR MPRA"/>
    <property type="match status" value="1"/>
</dbReference>
<dbReference type="Proteomes" id="UP000249542">
    <property type="component" value="Unassembled WGS sequence"/>
</dbReference>
<evidence type="ECO:0000256" key="4">
    <source>
        <dbReference type="ARBA" id="ARBA00030762"/>
    </source>
</evidence>
<name>A0A2W7I087_9FLAO</name>
<comment type="cofactor">
    <cofactor evidence="5">
        <name>Zn(2+)</name>
        <dbReference type="ChEBI" id="CHEBI:29105"/>
    </cofactor>
    <text evidence="5">Binds 1 zinc ion per subunit.</text>
</comment>
<evidence type="ECO:0000256" key="6">
    <source>
        <dbReference type="PIRSR" id="PIRSR036894-2"/>
    </source>
</evidence>
<feature type="domain" description="Mannose-6-phosphate isomerase cupin" evidence="8">
    <location>
        <begin position="246"/>
        <end position="324"/>
    </location>
</feature>
<feature type="binding site" evidence="5">
    <location>
        <position position="106"/>
    </location>
    <ligand>
        <name>Zn(2+)</name>
        <dbReference type="ChEBI" id="CHEBI:29105"/>
    </ligand>
</feature>
<dbReference type="PANTHER" id="PTHR42742:SF3">
    <property type="entry name" value="FRUCTOKINASE"/>
    <property type="match status" value="1"/>
</dbReference>
<feature type="binding site" evidence="5">
    <location>
        <position position="123"/>
    </location>
    <ligand>
        <name>Zn(2+)</name>
        <dbReference type="ChEBI" id="CHEBI:29105"/>
    </ligand>
</feature>
<dbReference type="Pfam" id="PF20511">
    <property type="entry name" value="PMI_typeI_cat"/>
    <property type="match status" value="1"/>
</dbReference>
<organism evidence="9 10">
    <name type="scientific">Mesonia algae</name>
    <dbReference type="NCBI Taxonomy" id="213248"/>
    <lineage>
        <taxon>Bacteria</taxon>
        <taxon>Pseudomonadati</taxon>
        <taxon>Bacteroidota</taxon>
        <taxon>Flavobacteriia</taxon>
        <taxon>Flavobacteriales</taxon>
        <taxon>Flavobacteriaceae</taxon>
        <taxon>Mesonia</taxon>
    </lineage>
</organism>
<dbReference type="Pfam" id="PF21621">
    <property type="entry name" value="MPI_cupin_dom"/>
    <property type="match status" value="1"/>
</dbReference>
<evidence type="ECO:0000259" key="8">
    <source>
        <dbReference type="Pfam" id="PF21621"/>
    </source>
</evidence>
<keyword evidence="9" id="KW-0413">Isomerase</keyword>
<evidence type="ECO:0000313" key="10">
    <source>
        <dbReference type="Proteomes" id="UP000249542"/>
    </source>
</evidence>
<dbReference type="GO" id="GO:0005975">
    <property type="term" value="P:carbohydrate metabolic process"/>
    <property type="evidence" value="ECO:0007669"/>
    <property type="project" value="InterPro"/>
</dbReference>
<dbReference type="EMBL" id="QKYV01000007">
    <property type="protein sequence ID" value="PZW38872.1"/>
    <property type="molecule type" value="Genomic_DNA"/>
</dbReference>
<gene>
    <name evidence="9" type="ORF">LX95_02546</name>
</gene>
<proteinExistence type="predicted"/>
<dbReference type="CDD" id="cd07010">
    <property type="entry name" value="cupin_PMI_type_I_N_bac"/>
    <property type="match status" value="1"/>
</dbReference>
<evidence type="ECO:0000313" key="9">
    <source>
        <dbReference type="EMBL" id="PZW38872.1"/>
    </source>
</evidence>
<reference evidence="9 10" key="1">
    <citation type="submission" date="2018-06" db="EMBL/GenBank/DDBJ databases">
        <title>Genomic Encyclopedia of Archaeal and Bacterial Type Strains, Phase II (KMG-II): from individual species to whole genera.</title>
        <authorList>
            <person name="Goeker M."/>
        </authorList>
    </citation>
    <scope>NUCLEOTIDE SEQUENCE [LARGE SCALE GENOMIC DNA]</scope>
    <source>
        <strain evidence="9 10">DSM 15361</strain>
    </source>
</reference>
<sequence>MKEKVLYPLKFTPILKPKVWGGEKLHTVLAKDKVGDKIGESWEISGVEGDISIVENGPLKGESLQQLIKTYKEKLVGNSIYRKFKDNFPLLIKFIDAKENLSVQVHPGDEIASKRHNSLGKTEMWYIVQADSQAKIVTGFQKGISKEDYLLHLKEESLEEILNKEVVESGETFFIKAGLIHAIGSGVLLAEIQETSDITYRIYDYNREGIDGEKRDLHTDLALETIDYESNDDYKVDYNLKKNELTSLVNCSYFTTQLLYITEHNSFKLPINEDCFVILMCVEGEAQIEYELGKEEIRLGESLLIPASLKEIEIKSENCKLLHVTM</sequence>
<dbReference type="InterPro" id="IPR014710">
    <property type="entry name" value="RmlC-like_jellyroll"/>
</dbReference>
<dbReference type="PIRSF" id="PIRSF036894">
    <property type="entry name" value="PMI_Firm_short"/>
    <property type="match status" value="1"/>
</dbReference>
<dbReference type="Gene3D" id="2.60.120.10">
    <property type="entry name" value="Jelly Rolls"/>
    <property type="match status" value="2"/>
</dbReference>
<dbReference type="InterPro" id="IPR014628">
    <property type="entry name" value="Man6P_isomerase_Firm_short"/>
</dbReference>
<evidence type="ECO:0000256" key="5">
    <source>
        <dbReference type="PIRSR" id="PIRSR036894-1"/>
    </source>
</evidence>
<keyword evidence="2 5" id="KW-0862">Zinc</keyword>
<dbReference type="AlphaFoldDB" id="A0A2W7I087"/>
<protein>
    <recommendedName>
        <fullName evidence="3">Phosphohexomutase</fullName>
    </recommendedName>
    <alternativeName>
        <fullName evidence="4">Phosphomannose isomerase</fullName>
    </alternativeName>
</protein>
<evidence type="ECO:0000256" key="2">
    <source>
        <dbReference type="ARBA" id="ARBA00022833"/>
    </source>
</evidence>
<accession>A0A2W7I087</accession>
<feature type="domain" description="Phosphomannose isomerase type I catalytic" evidence="7">
    <location>
        <begin position="10"/>
        <end position="117"/>
    </location>
</feature>
<dbReference type="GO" id="GO:0008270">
    <property type="term" value="F:zinc ion binding"/>
    <property type="evidence" value="ECO:0007669"/>
    <property type="project" value="InterPro"/>
</dbReference>
<evidence type="ECO:0000256" key="1">
    <source>
        <dbReference type="ARBA" id="ARBA00022723"/>
    </source>
</evidence>
<dbReference type="SUPFAM" id="SSF51182">
    <property type="entry name" value="RmlC-like cupins"/>
    <property type="match status" value="1"/>
</dbReference>
<feature type="active site" evidence="6">
    <location>
        <position position="201"/>
    </location>
</feature>
<feature type="binding site" evidence="5">
    <location>
        <position position="181"/>
    </location>
    <ligand>
        <name>Zn(2+)</name>
        <dbReference type="ChEBI" id="CHEBI:29105"/>
    </ligand>
</feature>
<dbReference type="InterPro" id="IPR046457">
    <property type="entry name" value="PMI_typeI_cat"/>
</dbReference>
<evidence type="ECO:0000256" key="3">
    <source>
        <dbReference type="ARBA" id="ARBA00029741"/>
    </source>
</evidence>